<feature type="transmembrane region" description="Helical" evidence="1">
    <location>
        <begin position="12"/>
        <end position="35"/>
    </location>
</feature>
<dbReference type="AlphaFoldDB" id="A0A9W7EYZ8"/>
<evidence type="ECO:0000256" key="1">
    <source>
        <dbReference type="SAM" id="Phobius"/>
    </source>
</evidence>
<dbReference type="Proteomes" id="UP001162640">
    <property type="component" value="Unassembled WGS sequence"/>
</dbReference>
<feature type="transmembrane region" description="Helical" evidence="1">
    <location>
        <begin position="56"/>
        <end position="73"/>
    </location>
</feature>
<organism evidence="2 3">
    <name type="scientific">Triparma laevis f. inornata</name>
    <dbReference type="NCBI Taxonomy" id="1714386"/>
    <lineage>
        <taxon>Eukaryota</taxon>
        <taxon>Sar</taxon>
        <taxon>Stramenopiles</taxon>
        <taxon>Ochrophyta</taxon>
        <taxon>Bolidophyceae</taxon>
        <taxon>Parmales</taxon>
        <taxon>Triparmaceae</taxon>
        <taxon>Triparma</taxon>
    </lineage>
</organism>
<dbReference type="EMBL" id="BLQM01000732">
    <property type="protein sequence ID" value="GMH96993.1"/>
    <property type="molecule type" value="Genomic_DNA"/>
</dbReference>
<name>A0A9W7EYZ8_9STRA</name>
<evidence type="ECO:0000313" key="2">
    <source>
        <dbReference type="EMBL" id="GMH96993.1"/>
    </source>
</evidence>
<feature type="non-terminal residue" evidence="2">
    <location>
        <position position="74"/>
    </location>
</feature>
<keyword evidence="1" id="KW-0812">Transmembrane</keyword>
<evidence type="ECO:0000313" key="3">
    <source>
        <dbReference type="Proteomes" id="UP001162640"/>
    </source>
</evidence>
<keyword evidence="1" id="KW-1133">Transmembrane helix</keyword>
<sequence length="74" mass="8441">VPMENCDSAYNFNLAFLVVQYMSVSVTVMLLFIAFSAERIRRRYPLVNQLPPLKGTFFPMTICVICLLAYAVMV</sequence>
<feature type="non-terminal residue" evidence="2">
    <location>
        <position position="1"/>
    </location>
</feature>
<gene>
    <name evidence="2" type="ORF">TL16_g13331</name>
</gene>
<reference evidence="3" key="1">
    <citation type="journal article" date="2023" name="Commun. Biol.">
        <title>Genome analysis of Parmales, the sister group of diatoms, reveals the evolutionary specialization of diatoms from phago-mixotrophs to photoautotrophs.</title>
        <authorList>
            <person name="Ban H."/>
            <person name="Sato S."/>
            <person name="Yoshikawa S."/>
            <person name="Yamada K."/>
            <person name="Nakamura Y."/>
            <person name="Ichinomiya M."/>
            <person name="Sato N."/>
            <person name="Blanc-Mathieu R."/>
            <person name="Endo H."/>
            <person name="Kuwata A."/>
            <person name="Ogata H."/>
        </authorList>
    </citation>
    <scope>NUCLEOTIDE SEQUENCE [LARGE SCALE GENOMIC DNA]</scope>
</reference>
<proteinExistence type="predicted"/>
<protein>
    <submittedName>
        <fullName evidence="2">Uncharacterized protein</fullName>
    </submittedName>
</protein>
<keyword evidence="1" id="KW-0472">Membrane</keyword>
<comment type="caution">
    <text evidence="2">The sequence shown here is derived from an EMBL/GenBank/DDBJ whole genome shotgun (WGS) entry which is preliminary data.</text>
</comment>
<accession>A0A9W7EYZ8</accession>